<accession>A0ABS0J9V0</accession>
<dbReference type="RefSeq" id="WP_196925145.1">
    <property type="nucleotide sequence ID" value="NZ_JADOTX010000001.1"/>
</dbReference>
<organism evidence="1 2">
    <name type="scientific">Micromonospora ureilytica</name>
    <dbReference type="NCBI Taxonomy" id="709868"/>
    <lineage>
        <taxon>Bacteria</taxon>
        <taxon>Bacillati</taxon>
        <taxon>Actinomycetota</taxon>
        <taxon>Actinomycetes</taxon>
        <taxon>Micromonosporales</taxon>
        <taxon>Micromonosporaceae</taxon>
        <taxon>Micromonospora</taxon>
    </lineage>
</organism>
<gene>
    <name evidence="1" type="ORF">IW248_000038</name>
</gene>
<name>A0ABS0J9V0_9ACTN</name>
<evidence type="ECO:0000313" key="1">
    <source>
        <dbReference type="EMBL" id="MBG6063751.1"/>
    </source>
</evidence>
<keyword evidence="2" id="KW-1185">Reference proteome</keyword>
<protein>
    <recommendedName>
        <fullName evidence="3">HEAT repeat domain-containing protein</fullName>
    </recommendedName>
</protein>
<reference evidence="1 2" key="1">
    <citation type="submission" date="2020-11" db="EMBL/GenBank/DDBJ databases">
        <title>Sequencing the genomes of 1000 actinobacteria strains.</title>
        <authorList>
            <person name="Klenk H.-P."/>
        </authorList>
    </citation>
    <scope>NUCLEOTIDE SEQUENCE [LARGE SCALE GENOMIC DNA]</scope>
    <source>
        <strain evidence="1 2">DSM 101692</strain>
    </source>
</reference>
<dbReference type="Proteomes" id="UP000614915">
    <property type="component" value="Unassembled WGS sequence"/>
</dbReference>
<comment type="caution">
    <text evidence="1">The sequence shown here is derived from an EMBL/GenBank/DDBJ whole genome shotgun (WGS) entry which is preliminary data.</text>
</comment>
<sequence>MVLDSQLSTTQKETTADDALLTAILLQQKALRMRDAGKPHLAVSVEAGRVLSSLVIERCSPFRMGPSVSHSPYLTLARMRGGLLHAISSLIPSNVPERQEISGLQTRQEHAFSQEDSVIARTARGRASSYAEYVRNAFTREFDTRSRVVIGGTGYVDLFPNILLFELFGDSAVYPARRELALSRLLQSDGREIDLADALRLLRQAAAKNDLALVLRRLRDAGPLSAISRDGRQILQRRRSPELLRTVELQVLEAAADLLTPAEARLGLEAIKASLAAGGPPDLPGMWQLAVLRREVAWRAAAALANTCGAVVEVSDMLLAEVKAEHRDHQLFDTAVRRALSVLDWDPLPEHAKEAWAAIMLSHHDRLPRVANVIADRLGRMEPLAADASPLDITVHQINLALKGQMPDPAHVEGAELVRELLESIRSQAAQGSYSFGGVDPGDIAAALVIATGSRGLWDSLAGFLTDMRVPRDARTSAFERLARAKVLIPQGPAELFRVHAQRLLYGESSFESGSPVFPYPAALRFLAACELLQDVDVYDAVAALAGGRSAVARREAAVTAAVLVTKRPLPALLALVLPLAGDKNPEVRAVAGGALVLLQSPDDYLSVVAGRRIVDLLSEDGILVPMVVLRELSDVSGPLSSSLRRRVEEVADRHNSRIVRARAKQVVGQPSQR</sequence>
<proteinExistence type="predicted"/>
<evidence type="ECO:0000313" key="2">
    <source>
        <dbReference type="Proteomes" id="UP000614915"/>
    </source>
</evidence>
<dbReference type="EMBL" id="JADOTX010000001">
    <property type="protein sequence ID" value="MBG6063751.1"/>
    <property type="molecule type" value="Genomic_DNA"/>
</dbReference>
<evidence type="ECO:0008006" key="3">
    <source>
        <dbReference type="Google" id="ProtNLM"/>
    </source>
</evidence>